<dbReference type="AlphaFoldDB" id="A0A7D9LJS2"/>
<dbReference type="Proteomes" id="UP001152795">
    <property type="component" value="Unassembled WGS sequence"/>
</dbReference>
<protein>
    <submittedName>
        <fullName evidence="1">Uncharacterized protein</fullName>
    </submittedName>
</protein>
<evidence type="ECO:0000313" key="1">
    <source>
        <dbReference type="EMBL" id="CAB4035015.1"/>
    </source>
</evidence>
<proteinExistence type="predicted"/>
<keyword evidence="2" id="KW-1185">Reference proteome</keyword>
<dbReference type="EMBL" id="CACRXK020020619">
    <property type="protein sequence ID" value="CAB4035015.1"/>
    <property type="molecule type" value="Genomic_DNA"/>
</dbReference>
<sequence>MLICENLEGTLAEFFTLRESIFDFQFDLVDALTNVIRGNIAQKLASSIKGKNKVLDVYDLIRGFFMKHYRLQSNIYLYCNILQYKYHGKRNKLCPTSGFFDYNKLDRLTEIKDPQYYKQDRYVFIPTSPEHPGDSGYINLPSLAAGNQVTFQLPRNRTWLMENKWVAYDEVIAPFVNSIKIYLPLGDYKDAQKQHTLTTTTITNDLGSFSHHNKDVRYILPSNRGSYITTYEEGHRNCPEEEMADPYGLCDRIPKLCDSTTQAVTPILRPTILSTWKLSYSITSGSRRLKWIAPKPASKLYLIAKVSLLMTRVVAHEKNITCKFEYDTRSLGGNYAVTCCREGNQHFIRWKNICVDCPKKSTSHLGGYYCERNE</sequence>
<name>A0A7D9LJS2_PARCT</name>
<evidence type="ECO:0000313" key="2">
    <source>
        <dbReference type="Proteomes" id="UP001152795"/>
    </source>
</evidence>
<dbReference type="OrthoDB" id="5955502at2759"/>
<reference evidence="1" key="1">
    <citation type="submission" date="2020-04" db="EMBL/GenBank/DDBJ databases">
        <authorList>
            <person name="Alioto T."/>
            <person name="Alioto T."/>
            <person name="Gomez Garrido J."/>
        </authorList>
    </citation>
    <scope>NUCLEOTIDE SEQUENCE</scope>
    <source>
        <strain evidence="1">A484AB</strain>
    </source>
</reference>
<gene>
    <name evidence="1" type="ORF">PACLA_8A070469</name>
</gene>
<accession>A0A7D9LJS2</accession>
<comment type="caution">
    <text evidence="1">The sequence shown here is derived from an EMBL/GenBank/DDBJ whole genome shotgun (WGS) entry which is preliminary data.</text>
</comment>
<organism evidence="1 2">
    <name type="scientific">Paramuricea clavata</name>
    <name type="common">Red gorgonian</name>
    <name type="synonym">Violescent sea-whip</name>
    <dbReference type="NCBI Taxonomy" id="317549"/>
    <lineage>
        <taxon>Eukaryota</taxon>
        <taxon>Metazoa</taxon>
        <taxon>Cnidaria</taxon>
        <taxon>Anthozoa</taxon>
        <taxon>Octocorallia</taxon>
        <taxon>Malacalcyonacea</taxon>
        <taxon>Plexauridae</taxon>
        <taxon>Paramuricea</taxon>
    </lineage>
</organism>